<feature type="non-terminal residue" evidence="1">
    <location>
        <position position="85"/>
    </location>
</feature>
<proteinExistence type="predicted"/>
<evidence type="ECO:0000313" key="1">
    <source>
        <dbReference type="EMBL" id="CAG8855217.1"/>
    </source>
</evidence>
<name>A0ABN7XJ36_GIGMA</name>
<comment type="caution">
    <text evidence="1">The sequence shown here is derived from an EMBL/GenBank/DDBJ whole genome shotgun (WGS) entry which is preliminary data.</text>
</comment>
<protein>
    <submittedName>
        <fullName evidence="1">5796_t:CDS:1</fullName>
    </submittedName>
</protein>
<sequence length="85" mass="9739">MQLENFNQSLFESKGKEEIIILHAVFNGCPMTDLPWPDIDNDSNKYDFIAIYLQLLNVIRIIADLGNAKLNFSIYSSKDEDQTVV</sequence>
<dbReference type="Proteomes" id="UP000789901">
    <property type="component" value="Unassembled WGS sequence"/>
</dbReference>
<feature type="non-terminal residue" evidence="1">
    <location>
        <position position="1"/>
    </location>
</feature>
<organism evidence="1 2">
    <name type="scientific">Gigaspora margarita</name>
    <dbReference type="NCBI Taxonomy" id="4874"/>
    <lineage>
        <taxon>Eukaryota</taxon>
        <taxon>Fungi</taxon>
        <taxon>Fungi incertae sedis</taxon>
        <taxon>Mucoromycota</taxon>
        <taxon>Glomeromycotina</taxon>
        <taxon>Glomeromycetes</taxon>
        <taxon>Diversisporales</taxon>
        <taxon>Gigasporaceae</taxon>
        <taxon>Gigaspora</taxon>
    </lineage>
</organism>
<accession>A0ABN7XJ36</accession>
<dbReference type="EMBL" id="CAJVQB010146994">
    <property type="protein sequence ID" value="CAG8855217.1"/>
    <property type="molecule type" value="Genomic_DNA"/>
</dbReference>
<gene>
    <name evidence="1" type="ORF">GMARGA_LOCUS44038</name>
</gene>
<keyword evidence="2" id="KW-1185">Reference proteome</keyword>
<evidence type="ECO:0000313" key="2">
    <source>
        <dbReference type="Proteomes" id="UP000789901"/>
    </source>
</evidence>
<reference evidence="1 2" key="1">
    <citation type="submission" date="2021-06" db="EMBL/GenBank/DDBJ databases">
        <authorList>
            <person name="Kallberg Y."/>
            <person name="Tangrot J."/>
            <person name="Rosling A."/>
        </authorList>
    </citation>
    <scope>NUCLEOTIDE SEQUENCE [LARGE SCALE GENOMIC DNA]</scope>
    <source>
        <strain evidence="1 2">120-4 pot B 10/14</strain>
    </source>
</reference>